<protein>
    <submittedName>
        <fullName evidence="2">Uncharacterized protein</fullName>
    </submittedName>
</protein>
<keyword evidence="3" id="KW-1185">Reference proteome</keyword>
<dbReference type="RefSeq" id="WP_235311192.1">
    <property type="nucleotide sequence ID" value="NZ_JAKGAS010000002.1"/>
</dbReference>
<proteinExistence type="predicted"/>
<reference evidence="2 3" key="1">
    <citation type="submission" date="2022-01" db="EMBL/GenBank/DDBJ databases">
        <title>Paraglaciecola sp. G1-23.</title>
        <authorList>
            <person name="Jin M.S."/>
            <person name="Han D.M."/>
            <person name="Kim H.M."/>
            <person name="Jeon C.O."/>
        </authorList>
    </citation>
    <scope>NUCLEOTIDE SEQUENCE [LARGE SCALE GENOMIC DNA]</scope>
    <source>
        <strain evidence="2 3">G1-23</strain>
    </source>
</reference>
<evidence type="ECO:0000256" key="1">
    <source>
        <dbReference type="SAM" id="Phobius"/>
    </source>
</evidence>
<feature type="transmembrane region" description="Helical" evidence="1">
    <location>
        <begin position="117"/>
        <end position="137"/>
    </location>
</feature>
<keyword evidence="1" id="KW-0812">Transmembrane</keyword>
<keyword evidence="1" id="KW-1133">Transmembrane helix</keyword>
<feature type="transmembrane region" description="Helical" evidence="1">
    <location>
        <begin position="7"/>
        <end position="25"/>
    </location>
</feature>
<organism evidence="2 3">
    <name type="scientific">Paraglaciecola algarum</name>
    <dbReference type="NCBI Taxonomy" id="3050085"/>
    <lineage>
        <taxon>Bacteria</taxon>
        <taxon>Pseudomonadati</taxon>
        <taxon>Pseudomonadota</taxon>
        <taxon>Gammaproteobacteria</taxon>
        <taxon>Alteromonadales</taxon>
        <taxon>Alteromonadaceae</taxon>
        <taxon>Paraglaciecola</taxon>
    </lineage>
</organism>
<comment type="caution">
    <text evidence="2">The sequence shown here is derived from an EMBL/GenBank/DDBJ whole genome shotgun (WGS) entry which is preliminary data.</text>
</comment>
<accession>A0ABS9D468</accession>
<name>A0ABS9D468_9ALTE</name>
<evidence type="ECO:0000313" key="3">
    <source>
        <dbReference type="Proteomes" id="UP001521137"/>
    </source>
</evidence>
<evidence type="ECO:0000313" key="2">
    <source>
        <dbReference type="EMBL" id="MCF2947676.1"/>
    </source>
</evidence>
<gene>
    <name evidence="2" type="ORF">L0668_06125</name>
</gene>
<sequence>MSLSTIRLIISALISFVFYFAWSYWANSMVSEDGDLVLRSALVQGTLSATITLLFTFILEKSVAKFGSNSLSLIFIVPIICTVHSKTTQNITIFKTFRNALDTSATYFNNSKIPGSLLAPILPITVQASIAIGVNWLNHTPNLWLTVTPSILITAIYGYMYTFALLKKPKLPVSQK</sequence>
<feature type="transmembrane region" description="Helical" evidence="1">
    <location>
        <begin position="37"/>
        <end position="59"/>
    </location>
</feature>
<keyword evidence="1" id="KW-0472">Membrane</keyword>
<dbReference type="Proteomes" id="UP001521137">
    <property type="component" value="Unassembled WGS sequence"/>
</dbReference>
<dbReference type="EMBL" id="JAKGAS010000002">
    <property type="protein sequence ID" value="MCF2947676.1"/>
    <property type="molecule type" value="Genomic_DNA"/>
</dbReference>
<feature type="transmembrane region" description="Helical" evidence="1">
    <location>
        <begin position="143"/>
        <end position="166"/>
    </location>
</feature>